<protein>
    <submittedName>
        <fullName evidence="6">Beta-carotene oxygenase 1, like</fullName>
    </submittedName>
</protein>
<evidence type="ECO:0000256" key="5">
    <source>
        <dbReference type="RuleBase" id="RU003799"/>
    </source>
</evidence>
<dbReference type="Proteomes" id="UP000261640">
    <property type="component" value="Unplaced"/>
</dbReference>
<keyword evidence="3 4" id="KW-0408">Iron</keyword>
<reference evidence="6" key="2">
    <citation type="submission" date="2025-09" db="UniProtKB">
        <authorList>
            <consortium name="Ensembl"/>
        </authorList>
    </citation>
    <scope>IDENTIFICATION</scope>
</reference>
<dbReference type="GO" id="GO:0010436">
    <property type="term" value="F:carotenoid dioxygenase activity"/>
    <property type="evidence" value="ECO:0007669"/>
    <property type="project" value="TreeGrafter"/>
</dbReference>
<comment type="similarity">
    <text evidence="1 5">Belongs to the carotenoid oxygenase family.</text>
</comment>
<feature type="binding site" evidence="4">
    <location>
        <position position="497"/>
    </location>
    <ligand>
        <name>Fe cation</name>
        <dbReference type="ChEBI" id="CHEBI:24875"/>
        <note>catalytic</note>
    </ligand>
</feature>
<proteinExistence type="inferred from homology"/>
<dbReference type="GO" id="GO:0046872">
    <property type="term" value="F:metal ion binding"/>
    <property type="evidence" value="ECO:0007669"/>
    <property type="project" value="UniProtKB-KW"/>
</dbReference>
<accession>A0A7N8XVZ0</accession>
<reference evidence="6" key="1">
    <citation type="submission" date="2025-08" db="UniProtKB">
        <authorList>
            <consortium name="Ensembl"/>
        </authorList>
    </citation>
    <scope>IDENTIFICATION</scope>
</reference>
<evidence type="ECO:0000256" key="3">
    <source>
        <dbReference type="ARBA" id="ARBA00023004"/>
    </source>
</evidence>
<evidence type="ECO:0000256" key="1">
    <source>
        <dbReference type="ARBA" id="ARBA00006787"/>
    </source>
</evidence>
<dbReference type="GO" id="GO:0016121">
    <property type="term" value="P:carotene catabolic process"/>
    <property type="evidence" value="ECO:0007669"/>
    <property type="project" value="TreeGrafter"/>
</dbReference>
<dbReference type="GeneTree" id="ENSGT00950000182913"/>
<sequence>MQSIFAKNGSETPEPVKAEVTGSVPSWLQGTLLRNGPGLFSVGSCEYNHWFDGMSLIHSFTFRNGEMTYRSKFLKSHTYNRNIKADKIVVSEFGTMIYPDPCTNIFSRAFTHLRNIISNFTDNNLINIIRYGQDYYATSEINYMNQIDPGTLETIGRVRDHITLNLATAHPHYDNEGNTYNMGTTIMGFGRPKYVLFKVPADTSDKKQKKPALRKVQQVCSIPCRSTLFPSYFHSFGMTDNYIVFVEQSFKLDIVRLATAYFRGLTWGKCLIFDKDDNTLFHIINKKTGKAISTRFYGDALVVFHHINAYEDDDHVVFDLISYKNSNLYDMFYIHNMKQETSNFIESNKSFSPPRCQRFVLPLNIHKVQFNHKPQKIQARTLGLSSKLSELMLITLSPHHNEYFYGSRLEWSPFPNKIAKFDIVTRKHIEWEQENCYPSEPVFVASPGAVDEDDGLILSSVISTDPNISPFMLVLNAKTMEEVSRASIPASVHIDLHGLFIPATD</sequence>
<dbReference type="Ensembl" id="ENSMAMT00000052752.1">
    <property type="protein sequence ID" value="ENSMAMP00000056560.1"/>
    <property type="gene ID" value="ENSMAMG00000022570.2"/>
</dbReference>
<evidence type="ECO:0000313" key="7">
    <source>
        <dbReference type="Proteomes" id="UP000261640"/>
    </source>
</evidence>
<dbReference type="PANTHER" id="PTHR10543:SF86">
    <property type="entry name" value="BETA,BETA-CAROTENE 15,15'-MONOOXYGENASE"/>
    <property type="match status" value="1"/>
</dbReference>
<dbReference type="InterPro" id="IPR004294">
    <property type="entry name" value="Carotenoid_Oase"/>
</dbReference>
<dbReference type="Pfam" id="PF03055">
    <property type="entry name" value="RPE65"/>
    <property type="match status" value="1"/>
</dbReference>
<dbReference type="GO" id="GO:0042574">
    <property type="term" value="P:retinal metabolic process"/>
    <property type="evidence" value="ECO:0007669"/>
    <property type="project" value="TreeGrafter"/>
</dbReference>
<comment type="cofactor">
    <cofactor evidence="4">
        <name>Fe(2+)</name>
        <dbReference type="ChEBI" id="CHEBI:29033"/>
    </cofactor>
    <text evidence="4">Binds 1 Fe(2+) ion per subunit.</text>
</comment>
<feature type="binding site" evidence="4">
    <location>
        <position position="305"/>
    </location>
    <ligand>
        <name>Fe cation</name>
        <dbReference type="ChEBI" id="CHEBI:24875"/>
        <note>catalytic</note>
    </ligand>
</feature>
<feature type="binding site" evidence="4">
    <location>
        <position position="170"/>
    </location>
    <ligand>
        <name>Fe cation</name>
        <dbReference type="ChEBI" id="CHEBI:24875"/>
        <note>catalytic</note>
    </ligand>
</feature>
<dbReference type="AlphaFoldDB" id="A0A7N8XVZ0"/>
<feature type="binding site" evidence="4">
    <location>
        <position position="234"/>
    </location>
    <ligand>
        <name>Fe cation</name>
        <dbReference type="ChEBI" id="CHEBI:24875"/>
        <note>catalytic</note>
    </ligand>
</feature>
<name>A0A7N8XVZ0_9TELE</name>
<dbReference type="GO" id="GO:0003834">
    <property type="term" value="F:beta-carotene 15,15'-dioxygenase activity"/>
    <property type="evidence" value="ECO:0007669"/>
    <property type="project" value="TreeGrafter"/>
</dbReference>
<keyword evidence="2 4" id="KW-0479">Metal-binding</keyword>
<evidence type="ECO:0000256" key="4">
    <source>
        <dbReference type="PIRSR" id="PIRSR604294-1"/>
    </source>
</evidence>
<organism evidence="6 7">
    <name type="scientific">Mastacembelus armatus</name>
    <name type="common">zig-zag eel</name>
    <dbReference type="NCBI Taxonomy" id="205130"/>
    <lineage>
        <taxon>Eukaryota</taxon>
        <taxon>Metazoa</taxon>
        <taxon>Chordata</taxon>
        <taxon>Craniata</taxon>
        <taxon>Vertebrata</taxon>
        <taxon>Euteleostomi</taxon>
        <taxon>Actinopterygii</taxon>
        <taxon>Neopterygii</taxon>
        <taxon>Teleostei</taxon>
        <taxon>Neoteleostei</taxon>
        <taxon>Acanthomorphata</taxon>
        <taxon>Anabantaria</taxon>
        <taxon>Synbranchiformes</taxon>
        <taxon>Mastacembelidae</taxon>
        <taxon>Mastacembelus</taxon>
    </lineage>
</organism>
<evidence type="ECO:0000313" key="6">
    <source>
        <dbReference type="Ensembl" id="ENSMAMP00000056560.1"/>
    </source>
</evidence>
<keyword evidence="7" id="KW-1185">Reference proteome</keyword>
<evidence type="ECO:0000256" key="2">
    <source>
        <dbReference type="ARBA" id="ARBA00022723"/>
    </source>
</evidence>
<dbReference type="PANTHER" id="PTHR10543">
    <property type="entry name" value="BETA-CAROTENE DIOXYGENASE"/>
    <property type="match status" value="1"/>
</dbReference>